<dbReference type="Proteomes" id="UP000224567">
    <property type="component" value="Unassembled WGS sequence"/>
</dbReference>
<protein>
    <submittedName>
        <fullName evidence="2">Formate dehydrogenase, mitochondrial</fullName>
    </submittedName>
</protein>
<accession>A0A2G2WDC0</accession>
<dbReference type="Gene3D" id="3.40.50.720">
    <property type="entry name" value="NAD(P)-binding Rossmann-like Domain"/>
    <property type="match status" value="1"/>
</dbReference>
<dbReference type="InterPro" id="IPR036291">
    <property type="entry name" value="NAD(P)-bd_dom_sf"/>
</dbReference>
<dbReference type="SUPFAM" id="SSF51735">
    <property type="entry name" value="NAD(P)-binding Rossmann-fold domains"/>
    <property type="match status" value="1"/>
</dbReference>
<evidence type="ECO:0000259" key="1">
    <source>
        <dbReference type="Pfam" id="PF02826"/>
    </source>
</evidence>
<dbReference type="AlphaFoldDB" id="A0A2G2WDC0"/>
<dbReference type="GO" id="GO:0051287">
    <property type="term" value="F:NAD binding"/>
    <property type="evidence" value="ECO:0007669"/>
    <property type="project" value="InterPro"/>
</dbReference>
<organism evidence="2 3">
    <name type="scientific">Capsicum baccatum</name>
    <name type="common">Peruvian pepper</name>
    <dbReference type="NCBI Taxonomy" id="33114"/>
    <lineage>
        <taxon>Eukaryota</taxon>
        <taxon>Viridiplantae</taxon>
        <taxon>Streptophyta</taxon>
        <taxon>Embryophyta</taxon>
        <taxon>Tracheophyta</taxon>
        <taxon>Spermatophyta</taxon>
        <taxon>Magnoliopsida</taxon>
        <taxon>eudicotyledons</taxon>
        <taxon>Gunneridae</taxon>
        <taxon>Pentapetalae</taxon>
        <taxon>asterids</taxon>
        <taxon>lamiids</taxon>
        <taxon>Solanales</taxon>
        <taxon>Solanaceae</taxon>
        <taxon>Solanoideae</taxon>
        <taxon>Capsiceae</taxon>
        <taxon>Capsicum</taxon>
    </lineage>
</organism>
<name>A0A2G2WDC0_CAPBA</name>
<sequence length="88" mass="9742">MFDKEKISKLKKEVLIVNNAQGAIMDTRAVVDACNSGHIAGLLALLNQYNDIAALQVRTKSGRVDSSTRSSWHICHNEGMQFSLKLLQ</sequence>
<comment type="caution">
    <text evidence="2">The sequence shown here is derived from an EMBL/GenBank/DDBJ whole genome shotgun (WGS) entry which is preliminary data.</text>
</comment>
<dbReference type="InterPro" id="IPR006140">
    <property type="entry name" value="D-isomer_DH_NAD-bd"/>
</dbReference>
<reference evidence="3" key="2">
    <citation type="journal article" date="2017" name="J. Anim. Genet.">
        <title>Multiple reference genome sequences of hot pepper reveal the massive evolution of plant disease resistance genes by retroduplication.</title>
        <authorList>
            <person name="Kim S."/>
            <person name="Park J."/>
            <person name="Yeom S.-I."/>
            <person name="Kim Y.-M."/>
            <person name="Seo E."/>
            <person name="Kim K.-T."/>
            <person name="Kim M.-S."/>
            <person name="Lee J.M."/>
            <person name="Cheong K."/>
            <person name="Shin H.-S."/>
            <person name="Kim S.-B."/>
            <person name="Han K."/>
            <person name="Lee J."/>
            <person name="Park M."/>
            <person name="Lee H.-A."/>
            <person name="Lee H.-Y."/>
            <person name="Lee Y."/>
            <person name="Oh S."/>
            <person name="Lee J.H."/>
            <person name="Choi E."/>
            <person name="Choi E."/>
            <person name="Lee S.E."/>
            <person name="Jeon J."/>
            <person name="Kim H."/>
            <person name="Choi G."/>
            <person name="Song H."/>
            <person name="Lee J."/>
            <person name="Lee S.-C."/>
            <person name="Kwon J.-K."/>
            <person name="Lee H.-Y."/>
            <person name="Koo N."/>
            <person name="Hong Y."/>
            <person name="Kim R.W."/>
            <person name="Kang W.-H."/>
            <person name="Huh J.H."/>
            <person name="Kang B.-C."/>
            <person name="Yang T.-J."/>
            <person name="Lee Y.-H."/>
            <person name="Bennetzen J.L."/>
            <person name="Choi D."/>
        </authorList>
    </citation>
    <scope>NUCLEOTIDE SEQUENCE [LARGE SCALE GENOMIC DNA]</scope>
    <source>
        <strain evidence="3">cv. PBC81</strain>
    </source>
</reference>
<proteinExistence type="predicted"/>
<dbReference type="Pfam" id="PF02826">
    <property type="entry name" value="2-Hacid_dh_C"/>
    <property type="match status" value="1"/>
</dbReference>
<evidence type="ECO:0000313" key="3">
    <source>
        <dbReference type="Proteomes" id="UP000224567"/>
    </source>
</evidence>
<dbReference type="OrthoDB" id="1745715at2759"/>
<reference evidence="2 3" key="1">
    <citation type="journal article" date="2017" name="Genome Biol.">
        <title>New reference genome sequences of hot pepper reveal the massive evolution of plant disease-resistance genes by retroduplication.</title>
        <authorList>
            <person name="Kim S."/>
            <person name="Park J."/>
            <person name="Yeom S.I."/>
            <person name="Kim Y.M."/>
            <person name="Seo E."/>
            <person name="Kim K.T."/>
            <person name="Kim M.S."/>
            <person name="Lee J.M."/>
            <person name="Cheong K."/>
            <person name="Shin H.S."/>
            <person name="Kim S.B."/>
            <person name="Han K."/>
            <person name="Lee J."/>
            <person name="Park M."/>
            <person name="Lee H.A."/>
            <person name="Lee H.Y."/>
            <person name="Lee Y."/>
            <person name="Oh S."/>
            <person name="Lee J.H."/>
            <person name="Choi E."/>
            <person name="Choi E."/>
            <person name="Lee S.E."/>
            <person name="Jeon J."/>
            <person name="Kim H."/>
            <person name="Choi G."/>
            <person name="Song H."/>
            <person name="Lee J."/>
            <person name="Lee S.C."/>
            <person name="Kwon J.K."/>
            <person name="Lee H.Y."/>
            <person name="Koo N."/>
            <person name="Hong Y."/>
            <person name="Kim R.W."/>
            <person name="Kang W.H."/>
            <person name="Huh J.H."/>
            <person name="Kang B.C."/>
            <person name="Yang T.J."/>
            <person name="Lee Y.H."/>
            <person name="Bennetzen J.L."/>
            <person name="Choi D."/>
        </authorList>
    </citation>
    <scope>NUCLEOTIDE SEQUENCE [LARGE SCALE GENOMIC DNA]</scope>
    <source>
        <strain evidence="3">cv. PBC81</strain>
    </source>
</reference>
<dbReference type="STRING" id="33114.A0A2G2WDC0"/>
<feature type="domain" description="D-isomer specific 2-hydroxyacid dehydrogenase NAD-binding" evidence="1">
    <location>
        <begin position="1"/>
        <end position="42"/>
    </location>
</feature>
<dbReference type="EMBL" id="MLFT02000007">
    <property type="protein sequence ID" value="PHT43266.1"/>
    <property type="molecule type" value="Genomic_DNA"/>
</dbReference>
<evidence type="ECO:0000313" key="2">
    <source>
        <dbReference type="EMBL" id="PHT43266.1"/>
    </source>
</evidence>
<keyword evidence="3" id="KW-1185">Reference proteome</keyword>
<gene>
    <name evidence="2" type="ORF">CQW23_17291</name>
</gene>